<feature type="region of interest" description="Disordered" evidence="4">
    <location>
        <begin position="1"/>
        <end position="26"/>
    </location>
</feature>
<dbReference type="GO" id="GO:0031213">
    <property type="term" value="C:RSF complex"/>
    <property type="evidence" value="ECO:0007669"/>
    <property type="project" value="InterPro"/>
</dbReference>
<evidence type="ECO:0000256" key="2">
    <source>
        <dbReference type="ARBA" id="ARBA00022771"/>
    </source>
</evidence>
<dbReference type="SMART" id="SM00249">
    <property type="entry name" value="PHD"/>
    <property type="match status" value="1"/>
</dbReference>
<feature type="region of interest" description="Disordered" evidence="4">
    <location>
        <begin position="797"/>
        <end position="818"/>
    </location>
</feature>
<dbReference type="Proteomes" id="UP001175211">
    <property type="component" value="Unassembled WGS sequence"/>
</dbReference>
<dbReference type="Gene3D" id="3.30.40.10">
    <property type="entry name" value="Zinc/RING finger domain, C3HC4 (zinc finger)"/>
    <property type="match status" value="1"/>
</dbReference>
<feature type="compositionally biased region" description="Basic and acidic residues" evidence="4">
    <location>
        <begin position="145"/>
        <end position="160"/>
    </location>
</feature>
<dbReference type="EMBL" id="JAUEPS010000001">
    <property type="protein sequence ID" value="KAK0470002.1"/>
    <property type="molecule type" value="Genomic_DNA"/>
</dbReference>
<feature type="region of interest" description="Disordered" evidence="4">
    <location>
        <begin position="586"/>
        <end position="671"/>
    </location>
</feature>
<name>A0AA39NQI0_ARMTA</name>
<feature type="compositionally biased region" description="Basic residues" evidence="4">
    <location>
        <begin position="282"/>
        <end position="305"/>
    </location>
</feature>
<evidence type="ECO:0000256" key="4">
    <source>
        <dbReference type="SAM" id="MobiDB-lite"/>
    </source>
</evidence>
<organism evidence="6 7">
    <name type="scientific">Armillaria tabescens</name>
    <name type="common">Ringless honey mushroom</name>
    <name type="synonym">Agaricus tabescens</name>
    <dbReference type="NCBI Taxonomy" id="1929756"/>
    <lineage>
        <taxon>Eukaryota</taxon>
        <taxon>Fungi</taxon>
        <taxon>Dikarya</taxon>
        <taxon>Basidiomycota</taxon>
        <taxon>Agaricomycotina</taxon>
        <taxon>Agaricomycetes</taxon>
        <taxon>Agaricomycetidae</taxon>
        <taxon>Agaricales</taxon>
        <taxon>Marasmiineae</taxon>
        <taxon>Physalacriaceae</taxon>
        <taxon>Desarmillaria</taxon>
    </lineage>
</organism>
<feature type="compositionally biased region" description="Basic and acidic residues" evidence="4">
    <location>
        <begin position="586"/>
        <end position="634"/>
    </location>
</feature>
<dbReference type="SUPFAM" id="SSF57903">
    <property type="entry name" value="FYVE/PHD zinc finger"/>
    <property type="match status" value="1"/>
</dbReference>
<accession>A0AA39NQI0</accession>
<dbReference type="GO" id="GO:0008270">
    <property type="term" value="F:zinc ion binding"/>
    <property type="evidence" value="ECO:0007669"/>
    <property type="project" value="UniProtKB-KW"/>
</dbReference>
<feature type="compositionally biased region" description="Polar residues" evidence="4">
    <location>
        <begin position="128"/>
        <end position="143"/>
    </location>
</feature>
<evidence type="ECO:0000259" key="5">
    <source>
        <dbReference type="SMART" id="SM00249"/>
    </source>
</evidence>
<feature type="region of interest" description="Disordered" evidence="4">
    <location>
        <begin position="354"/>
        <end position="496"/>
    </location>
</feature>
<dbReference type="PROSITE" id="PS01359">
    <property type="entry name" value="ZF_PHD_1"/>
    <property type="match status" value="1"/>
</dbReference>
<evidence type="ECO:0000256" key="1">
    <source>
        <dbReference type="ARBA" id="ARBA00022723"/>
    </source>
</evidence>
<feature type="region of interest" description="Disordered" evidence="4">
    <location>
        <begin position="114"/>
        <end position="206"/>
    </location>
</feature>
<feature type="compositionally biased region" description="Polar residues" evidence="4">
    <location>
        <begin position="797"/>
        <end position="810"/>
    </location>
</feature>
<keyword evidence="1" id="KW-0479">Metal-binding</keyword>
<dbReference type="PANTHER" id="PTHR14296:SF3">
    <property type="entry name" value="DIKAR, ISOFORM F"/>
    <property type="match status" value="1"/>
</dbReference>
<gene>
    <name evidence="6" type="ORF">EV420DRAFT_1257730</name>
</gene>
<protein>
    <recommendedName>
        <fullName evidence="5">Zinc finger PHD-type domain-containing protein</fullName>
    </recommendedName>
</protein>
<dbReference type="PANTHER" id="PTHR14296">
    <property type="entry name" value="REMODELING AND SPACING FACTOR 1"/>
    <property type="match status" value="1"/>
</dbReference>
<keyword evidence="7" id="KW-1185">Reference proteome</keyword>
<feature type="compositionally biased region" description="Acidic residues" evidence="4">
    <location>
        <begin position="442"/>
        <end position="481"/>
    </location>
</feature>
<dbReference type="CDD" id="cd15489">
    <property type="entry name" value="PHD_SF"/>
    <property type="match status" value="1"/>
</dbReference>
<dbReference type="Pfam" id="PF00628">
    <property type="entry name" value="PHD"/>
    <property type="match status" value="1"/>
</dbReference>
<dbReference type="GeneID" id="85350402"/>
<dbReference type="InterPro" id="IPR001965">
    <property type="entry name" value="Znf_PHD"/>
</dbReference>
<reference evidence="6" key="1">
    <citation type="submission" date="2023-06" db="EMBL/GenBank/DDBJ databases">
        <authorList>
            <consortium name="Lawrence Berkeley National Laboratory"/>
            <person name="Ahrendt S."/>
            <person name="Sahu N."/>
            <person name="Indic B."/>
            <person name="Wong-Bajracharya J."/>
            <person name="Merenyi Z."/>
            <person name="Ke H.-M."/>
            <person name="Monk M."/>
            <person name="Kocsube S."/>
            <person name="Drula E."/>
            <person name="Lipzen A."/>
            <person name="Balint B."/>
            <person name="Henrissat B."/>
            <person name="Andreopoulos B."/>
            <person name="Martin F.M."/>
            <person name="Harder C.B."/>
            <person name="Rigling D."/>
            <person name="Ford K.L."/>
            <person name="Foster G.D."/>
            <person name="Pangilinan J."/>
            <person name="Papanicolaou A."/>
            <person name="Barry K."/>
            <person name="LaButti K."/>
            <person name="Viragh M."/>
            <person name="Koriabine M."/>
            <person name="Yan M."/>
            <person name="Riley R."/>
            <person name="Champramary S."/>
            <person name="Plett K.L."/>
            <person name="Tsai I.J."/>
            <person name="Slot J."/>
            <person name="Sipos G."/>
            <person name="Plett J."/>
            <person name="Nagy L.G."/>
            <person name="Grigoriev I.V."/>
        </authorList>
    </citation>
    <scope>NUCLEOTIDE SEQUENCE</scope>
    <source>
        <strain evidence="6">CCBAS 213</strain>
    </source>
</reference>
<evidence type="ECO:0000313" key="7">
    <source>
        <dbReference type="Proteomes" id="UP001175211"/>
    </source>
</evidence>
<evidence type="ECO:0000313" key="6">
    <source>
        <dbReference type="EMBL" id="KAK0470002.1"/>
    </source>
</evidence>
<keyword evidence="3" id="KW-0862">Zinc</keyword>
<dbReference type="RefSeq" id="XP_060339795.1">
    <property type="nucleotide sequence ID" value="XM_060466854.1"/>
</dbReference>
<dbReference type="InterPro" id="IPR028938">
    <property type="entry name" value="Rsf1-like"/>
</dbReference>
<feature type="domain" description="Zinc finger PHD-type" evidence="5">
    <location>
        <begin position="678"/>
        <end position="735"/>
    </location>
</feature>
<feature type="region of interest" description="Disordered" evidence="4">
    <location>
        <begin position="272"/>
        <end position="342"/>
    </location>
</feature>
<dbReference type="InterPro" id="IPR019787">
    <property type="entry name" value="Znf_PHD-finger"/>
</dbReference>
<evidence type="ECO:0000256" key="3">
    <source>
        <dbReference type="ARBA" id="ARBA00022833"/>
    </source>
</evidence>
<dbReference type="InterPro" id="IPR013083">
    <property type="entry name" value="Znf_RING/FYVE/PHD"/>
</dbReference>
<proteinExistence type="predicted"/>
<keyword evidence="2" id="KW-0863">Zinc-finger</keyword>
<dbReference type="AlphaFoldDB" id="A0AA39NQI0"/>
<dbReference type="GO" id="GO:0006355">
    <property type="term" value="P:regulation of DNA-templated transcription"/>
    <property type="evidence" value="ECO:0007669"/>
    <property type="project" value="InterPro"/>
</dbReference>
<feature type="compositionally biased region" description="Acidic residues" evidence="4">
    <location>
        <begin position="193"/>
        <end position="204"/>
    </location>
</feature>
<dbReference type="InterPro" id="IPR011011">
    <property type="entry name" value="Znf_FYVE_PHD"/>
</dbReference>
<feature type="compositionally biased region" description="Polar residues" evidence="4">
    <location>
        <begin position="413"/>
        <end position="424"/>
    </location>
</feature>
<dbReference type="InterPro" id="IPR019786">
    <property type="entry name" value="Zinc_finger_PHD-type_CS"/>
</dbReference>
<comment type="caution">
    <text evidence="6">The sequence shown here is derived from an EMBL/GenBank/DDBJ whole genome shotgun (WGS) entry which is preliminary data.</text>
</comment>
<sequence>MPRRASTRTTTTHVEQPIHQPSAASSAAPALPSELVVLRTNWKWAALSQFFFTFSQLMAMDDLSLNDIEEDLVQGNNIYLPRVMQRLLYTLSYDRKVTSSNWQTALRKQYYKRDPAANPIGPEPFLSASKSHTRTTSLATPDPQSRAKTEDSEMVDKVKNETPATSVPPEEIKSDIGQNEETVKSETPAVEELAQEEEQEEEESRDWLELSMLEKLDSMYLLMEWQFQNATRLRTLMKSDDDLATWRIEPIGYDSKRNAYWLVGADRLWIQREPPRPPRSSKSLKRKRPEPKVKNKKGKAATTKRARIEPPPKRGKGKGKAKEPSPPVGRRGRAAKAQANIKLDAQARELAELNRQAAALDRSGGGLRTSSRRQPAPPPKPTPRGTRNSARLRGAQNDDEWQAVPEEWLNEGVNGSRNTRSKNLMSKAGLESEGSSISDLTDLSEEESEEKPEEEDEDEEEDEEEDQEEAETEEDEEDDLPEPVVEQPEEQYQTPADFVEWETICVTLDEWEHVAERWQNATHYAEKALYKVLTTSIVPVITEELREVARKKKIEEAVVHRKRSSRIAIKESVREEARLAIAKKAEEEEKMSRARRAEARQQKEEEARQKRENAREQRRKEREAREAQEAKEGSESAGTQVDVVGNGTAVERQANGRRASNGVASGSRTPAGEDWELDCEICLRRGINLDDGVPMMCCGSCSKWQHISCHDQADVRSGRPRRNWEQVEFICRNCMQTKRQSHYSNAHPPPAAGRDQYLALRTPGSVTSTSSSYGNYNTPVYPGYNPYSQPTKSYNHQQMSDVRSNAAPTQPSYPPQTKAISFTHYQPQQRGFSQTHSSYNAAPYVQPYGQAAPAGQYGQYAESTTNGSNGYAYPVS</sequence>